<feature type="domain" description="Exonuclease" evidence="8">
    <location>
        <begin position="321"/>
        <end position="478"/>
    </location>
</feature>
<feature type="region of interest" description="Disordered" evidence="7">
    <location>
        <begin position="16"/>
        <end position="41"/>
    </location>
</feature>
<evidence type="ECO:0000259" key="8">
    <source>
        <dbReference type="SMART" id="SM00479"/>
    </source>
</evidence>
<proteinExistence type="inferred from homology"/>
<keyword evidence="5" id="KW-0269">Exonuclease</keyword>
<evidence type="ECO:0000313" key="10">
    <source>
        <dbReference type="Proteomes" id="UP001152747"/>
    </source>
</evidence>
<organism evidence="9 10">
    <name type="scientific">Caenorhabditis angaria</name>
    <dbReference type="NCBI Taxonomy" id="860376"/>
    <lineage>
        <taxon>Eukaryota</taxon>
        <taxon>Metazoa</taxon>
        <taxon>Ecdysozoa</taxon>
        <taxon>Nematoda</taxon>
        <taxon>Chromadorea</taxon>
        <taxon>Rhabditida</taxon>
        <taxon>Rhabditina</taxon>
        <taxon>Rhabditomorpha</taxon>
        <taxon>Rhabditoidea</taxon>
        <taxon>Rhabditidae</taxon>
        <taxon>Peloderinae</taxon>
        <taxon>Caenorhabditis</taxon>
    </lineage>
</organism>
<evidence type="ECO:0000256" key="2">
    <source>
        <dbReference type="ARBA" id="ARBA00006357"/>
    </source>
</evidence>
<dbReference type="Proteomes" id="UP001152747">
    <property type="component" value="Unassembled WGS sequence"/>
</dbReference>
<dbReference type="InterPro" id="IPR034922">
    <property type="entry name" value="REX1-like_exo"/>
</dbReference>
<keyword evidence="3" id="KW-0540">Nuclease</keyword>
<dbReference type="InterPro" id="IPR013520">
    <property type="entry name" value="Ribonucl_H"/>
</dbReference>
<dbReference type="GO" id="GO:0003676">
    <property type="term" value="F:nucleic acid binding"/>
    <property type="evidence" value="ECO:0007669"/>
    <property type="project" value="InterPro"/>
</dbReference>
<dbReference type="InterPro" id="IPR047021">
    <property type="entry name" value="REXO1/3/4-like"/>
</dbReference>
<keyword evidence="6" id="KW-0539">Nucleus</keyword>
<dbReference type="FunFam" id="3.30.420.10:FF:000031">
    <property type="entry name" value="RNA exonuclease 1"/>
    <property type="match status" value="1"/>
</dbReference>
<evidence type="ECO:0000256" key="6">
    <source>
        <dbReference type="ARBA" id="ARBA00023242"/>
    </source>
</evidence>
<dbReference type="GO" id="GO:0005634">
    <property type="term" value="C:nucleus"/>
    <property type="evidence" value="ECO:0007669"/>
    <property type="project" value="UniProtKB-SubCell"/>
</dbReference>
<reference evidence="9" key="1">
    <citation type="submission" date="2022-11" db="EMBL/GenBank/DDBJ databases">
        <authorList>
            <person name="Kikuchi T."/>
        </authorList>
    </citation>
    <scope>NUCLEOTIDE SEQUENCE</scope>
    <source>
        <strain evidence="9">PS1010</strain>
    </source>
</reference>
<keyword evidence="10" id="KW-1185">Reference proteome</keyword>
<dbReference type="EMBL" id="CANHGI010000005">
    <property type="protein sequence ID" value="CAI5451623.1"/>
    <property type="molecule type" value="Genomic_DNA"/>
</dbReference>
<accession>A0A9P1IT33</accession>
<keyword evidence="4" id="KW-0378">Hydrolase</keyword>
<evidence type="ECO:0000256" key="4">
    <source>
        <dbReference type="ARBA" id="ARBA00022801"/>
    </source>
</evidence>
<protein>
    <recommendedName>
        <fullName evidence="8">Exonuclease domain-containing protein</fullName>
    </recommendedName>
</protein>
<feature type="compositionally biased region" description="Polar residues" evidence="7">
    <location>
        <begin position="18"/>
        <end position="34"/>
    </location>
</feature>
<comment type="subcellular location">
    <subcellularLocation>
        <location evidence="1">Nucleus</location>
    </subcellularLocation>
</comment>
<dbReference type="GO" id="GO:0004527">
    <property type="term" value="F:exonuclease activity"/>
    <property type="evidence" value="ECO:0007669"/>
    <property type="project" value="UniProtKB-KW"/>
</dbReference>
<dbReference type="AlphaFoldDB" id="A0A9P1IT33"/>
<name>A0A9P1IT33_9PELO</name>
<dbReference type="Gene3D" id="3.30.420.10">
    <property type="entry name" value="Ribonuclease H-like superfamily/Ribonuclease H"/>
    <property type="match status" value="1"/>
</dbReference>
<dbReference type="PANTHER" id="PTHR12801">
    <property type="entry name" value="RNA EXONUCLEASE REXO1 / RECO3 FAMILY MEMBER-RELATED"/>
    <property type="match status" value="1"/>
</dbReference>
<evidence type="ECO:0000256" key="1">
    <source>
        <dbReference type="ARBA" id="ARBA00004123"/>
    </source>
</evidence>
<comment type="similarity">
    <text evidence="2">Belongs to the REXO1/REXO3 family.</text>
</comment>
<dbReference type="InterPro" id="IPR012337">
    <property type="entry name" value="RNaseH-like_sf"/>
</dbReference>
<gene>
    <name evidence="9" type="ORF">CAMP_LOCUS14260</name>
</gene>
<dbReference type="SMART" id="SM00479">
    <property type="entry name" value="EXOIII"/>
    <property type="match status" value="1"/>
</dbReference>
<dbReference type="CDD" id="cd06145">
    <property type="entry name" value="REX1_like"/>
    <property type="match status" value="1"/>
</dbReference>
<dbReference type="GO" id="GO:0010629">
    <property type="term" value="P:negative regulation of gene expression"/>
    <property type="evidence" value="ECO:0007669"/>
    <property type="project" value="UniProtKB-ARBA"/>
</dbReference>
<sequence length="480" mass="54903">MMSNYFQSTSDFVPMPSSFLQNQPPSWNDVQPNEVSRRKNEDNQLNDAFSGMTMFDANEVPKPIQTQPQQQYYCQPDYSNYNNPRKAEFDFYQQCYQKHIQSTYQQLLLQNQHPIQIPTETVPVFSISPPISSSIYSSSLSSSNSSSFENIPSAIPPVEHNGTIYFSNPNSGEMSSRDMYFFLSKQFQATRKALIESGYPYFEFGKENEIVTIQTTTFEENKKIWIEKCDKIRNCCRCRIEFKFNKNGKRSIGNCTYHPRSAKFNLEFKFRIHDCCGEIEGQSKGCEIAQYHVYDQILTDELEKFLATPKSIGLKDIRNYNIFGIDCEMVYTLGGPAIARVSIIDLAENIVLDVIVKPPTKILDANTTFSGLTIEQVEQSTVSIEACRQKMFELINENTILIGHSLESDLKALRISHMKIIDTAILFQKQGSKFKPSLRNLAQQYLNKSIQMDNPSNIGHDSIEDAKTCIQLINHLSTNC</sequence>
<dbReference type="PANTHER" id="PTHR12801:SF115">
    <property type="entry name" value="FI18136P1-RELATED"/>
    <property type="match status" value="1"/>
</dbReference>
<evidence type="ECO:0000256" key="7">
    <source>
        <dbReference type="SAM" id="MobiDB-lite"/>
    </source>
</evidence>
<dbReference type="SUPFAM" id="SSF53098">
    <property type="entry name" value="Ribonuclease H-like"/>
    <property type="match status" value="1"/>
</dbReference>
<comment type="caution">
    <text evidence="9">The sequence shown here is derived from an EMBL/GenBank/DDBJ whole genome shotgun (WGS) entry which is preliminary data.</text>
</comment>
<dbReference type="Pfam" id="PF00929">
    <property type="entry name" value="RNase_T"/>
    <property type="match status" value="1"/>
</dbReference>
<dbReference type="InterPro" id="IPR036397">
    <property type="entry name" value="RNaseH_sf"/>
</dbReference>
<dbReference type="OrthoDB" id="206335at2759"/>
<evidence type="ECO:0000313" key="9">
    <source>
        <dbReference type="EMBL" id="CAI5451623.1"/>
    </source>
</evidence>
<evidence type="ECO:0000256" key="5">
    <source>
        <dbReference type="ARBA" id="ARBA00022839"/>
    </source>
</evidence>
<evidence type="ECO:0000256" key="3">
    <source>
        <dbReference type="ARBA" id="ARBA00022722"/>
    </source>
</evidence>